<proteinExistence type="predicted"/>
<evidence type="ECO:0000313" key="1">
    <source>
        <dbReference type="EMBL" id="KAK3082186.1"/>
    </source>
</evidence>
<organism evidence="1 2">
    <name type="scientific">Coniosporium uncinatum</name>
    <dbReference type="NCBI Taxonomy" id="93489"/>
    <lineage>
        <taxon>Eukaryota</taxon>
        <taxon>Fungi</taxon>
        <taxon>Dikarya</taxon>
        <taxon>Ascomycota</taxon>
        <taxon>Pezizomycotina</taxon>
        <taxon>Dothideomycetes</taxon>
        <taxon>Dothideomycetes incertae sedis</taxon>
        <taxon>Coniosporium</taxon>
    </lineage>
</organism>
<reference evidence="1" key="1">
    <citation type="submission" date="2024-09" db="EMBL/GenBank/DDBJ databases">
        <title>Black Yeasts Isolated from many extreme environments.</title>
        <authorList>
            <person name="Coleine C."/>
            <person name="Stajich J.E."/>
            <person name="Selbmann L."/>
        </authorList>
    </citation>
    <scope>NUCLEOTIDE SEQUENCE</scope>
    <source>
        <strain evidence="1">CCFEE 5737</strain>
    </source>
</reference>
<evidence type="ECO:0000313" key="2">
    <source>
        <dbReference type="Proteomes" id="UP001186974"/>
    </source>
</evidence>
<keyword evidence="2" id="KW-1185">Reference proteome</keyword>
<accession>A0ACC3DZE1</accession>
<dbReference type="Proteomes" id="UP001186974">
    <property type="component" value="Unassembled WGS sequence"/>
</dbReference>
<gene>
    <name evidence="1" type="ORF">LTS18_013070</name>
</gene>
<sequence length="597" mass="67121">MPNQIRDIHSVDDTSYAYIVEQDVTVTPKSGNGLIRVNVYRPKHEDSETLKSPVIVTYGPYGKDIPYKDFHPKSFSEVDSDHRGPHAAWETPDPAFWTKHGYAVVRADERGLGQSPGVLDTMSRGTSEAFFDVVEWAAEQTWSSGKVGLLGISYYAGSQWRVAARQPKGLAAMIPWEGMSDYYRDRCRQGGILSNGFIKFWWDRQVVTNQYGLAGRAARKWGPDTIEGDLSEDELAANRRDQNTDNQENAFRDDSYYASKEYHMGDIKVPVLSVANWGGICLHLRGNVEGWTWAGSDLKYLRFITGRHDLPFYYKEEVEVQRSFLDAFLKGEDQEGWSVKGKLPAVDLVLRKGDVGFNDAKAEQTYTRRTENEWPIARTQYTKFYLSADGKLGRDLSSESQSKLSYKALGTIEKPQLLQFETAPFEAETEITGHVVAHLNVSVGPHANSENLPSDIDLFATLRYISPSGKEVHYTGTAGDPVPLTKGWLRVSLRKTDPDHWKHRPWLPYRNYTSKDVQPVIPGEVYPVDVEIWPTNVVVEAGGKIIFEIASGDTQGAGLFTHMSPVDRSKERLDGINSIHFSSTLSNYVTLPVIPPK</sequence>
<protein>
    <submittedName>
        <fullName evidence="1">Uncharacterized protein</fullName>
    </submittedName>
</protein>
<dbReference type="EMBL" id="JAWDJW010000004">
    <property type="protein sequence ID" value="KAK3082186.1"/>
    <property type="molecule type" value="Genomic_DNA"/>
</dbReference>
<comment type="caution">
    <text evidence="1">The sequence shown here is derived from an EMBL/GenBank/DDBJ whole genome shotgun (WGS) entry which is preliminary data.</text>
</comment>
<name>A0ACC3DZE1_9PEZI</name>